<dbReference type="InterPro" id="IPR011990">
    <property type="entry name" value="TPR-like_helical_dom_sf"/>
</dbReference>
<gene>
    <name evidence="2" type="ORF">FOMPIDRAFT_1032993</name>
</gene>
<evidence type="ECO:0000313" key="3">
    <source>
        <dbReference type="Proteomes" id="UP000015241"/>
    </source>
</evidence>
<dbReference type="PANTHER" id="PTHR28142">
    <property type="entry name" value="MITOCHONDRIAL INNER MEMBRANE I-AAA PROTEASE SUPERCOMPLEX SUBUNIT MGR3-RELATED"/>
    <property type="match status" value="1"/>
</dbReference>
<keyword evidence="3" id="KW-1185">Reference proteome</keyword>
<dbReference type="STRING" id="743788.S8F9G4"/>
<keyword evidence="1" id="KW-0472">Membrane</keyword>
<dbReference type="PANTHER" id="PTHR28142:SF1">
    <property type="entry name" value="MITOCHONDRIAL INNER MEMBRANE I-AAA PROTEASE SUPERCOMPLEX SUBUNIT MGR3-RELATED"/>
    <property type="match status" value="1"/>
</dbReference>
<evidence type="ECO:0000256" key="1">
    <source>
        <dbReference type="SAM" id="Phobius"/>
    </source>
</evidence>
<dbReference type="eggNOG" id="ENOG502RZH4">
    <property type="taxonomic scope" value="Eukaryota"/>
</dbReference>
<name>S8F9G4_FOMSC</name>
<dbReference type="OrthoDB" id="10050400at2759"/>
<dbReference type="EMBL" id="KE504211">
    <property type="protein sequence ID" value="EPS95284.1"/>
    <property type="molecule type" value="Genomic_DNA"/>
</dbReference>
<dbReference type="Gene3D" id="1.25.40.10">
    <property type="entry name" value="Tetratricopeptide repeat domain"/>
    <property type="match status" value="1"/>
</dbReference>
<dbReference type="InterPro" id="IPR019734">
    <property type="entry name" value="TPR_rpt"/>
</dbReference>
<dbReference type="AlphaFoldDB" id="S8F9G4"/>
<evidence type="ECO:0008006" key="4">
    <source>
        <dbReference type="Google" id="ProtNLM"/>
    </source>
</evidence>
<reference evidence="2 3" key="1">
    <citation type="journal article" date="2012" name="Science">
        <title>The Paleozoic origin of enzymatic lignin decomposition reconstructed from 31 fungal genomes.</title>
        <authorList>
            <person name="Floudas D."/>
            <person name="Binder M."/>
            <person name="Riley R."/>
            <person name="Barry K."/>
            <person name="Blanchette R.A."/>
            <person name="Henrissat B."/>
            <person name="Martinez A.T."/>
            <person name="Otillar R."/>
            <person name="Spatafora J.W."/>
            <person name="Yadav J.S."/>
            <person name="Aerts A."/>
            <person name="Benoit I."/>
            <person name="Boyd A."/>
            <person name="Carlson A."/>
            <person name="Copeland A."/>
            <person name="Coutinho P.M."/>
            <person name="de Vries R.P."/>
            <person name="Ferreira P."/>
            <person name="Findley K."/>
            <person name="Foster B."/>
            <person name="Gaskell J."/>
            <person name="Glotzer D."/>
            <person name="Gorecki P."/>
            <person name="Heitman J."/>
            <person name="Hesse C."/>
            <person name="Hori C."/>
            <person name="Igarashi K."/>
            <person name="Jurgens J.A."/>
            <person name="Kallen N."/>
            <person name="Kersten P."/>
            <person name="Kohler A."/>
            <person name="Kuees U."/>
            <person name="Kumar T.K.A."/>
            <person name="Kuo A."/>
            <person name="LaButti K."/>
            <person name="Larrondo L.F."/>
            <person name="Lindquist E."/>
            <person name="Ling A."/>
            <person name="Lombard V."/>
            <person name="Lucas S."/>
            <person name="Lundell T."/>
            <person name="Martin R."/>
            <person name="McLaughlin D.J."/>
            <person name="Morgenstern I."/>
            <person name="Morin E."/>
            <person name="Murat C."/>
            <person name="Nagy L.G."/>
            <person name="Nolan M."/>
            <person name="Ohm R.A."/>
            <person name="Patyshakuliyeva A."/>
            <person name="Rokas A."/>
            <person name="Ruiz-Duenas F.J."/>
            <person name="Sabat G."/>
            <person name="Salamov A."/>
            <person name="Samejima M."/>
            <person name="Schmutz J."/>
            <person name="Slot J.C."/>
            <person name="St John F."/>
            <person name="Stenlid J."/>
            <person name="Sun H."/>
            <person name="Sun S."/>
            <person name="Syed K."/>
            <person name="Tsang A."/>
            <person name="Wiebenga A."/>
            <person name="Young D."/>
            <person name="Pisabarro A."/>
            <person name="Eastwood D.C."/>
            <person name="Martin F."/>
            <person name="Cullen D."/>
            <person name="Grigoriev I.V."/>
            <person name="Hibbett D.S."/>
        </authorList>
    </citation>
    <scope>NUCLEOTIDE SEQUENCE</scope>
    <source>
        <strain evidence="3">FP-58527</strain>
    </source>
</reference>
<evidence type="ECO:0000313" key="2">
    <source>
        <dbReference type="EMBL" id="EPS95284.1"/>
    </source>
</evidence>
<keyword evidence="1" id="KW-1133">Transmembrane helix</keyword>
<dbReference type="Proteomes" id="UP000015241">
    <property type="component" value="Unassembled WGS sequence"/>
</dbReference>
<dbReference type="InParanoid" id="S8F9G4"/>
<dbReference type="FunCoup" id="S8F9G4">
    <property type="interactions" value="29"/>
</dbReference>
<accession>S8F9G4</accession>
<feature type="transmembrane region" description="Helical" evidence="1">
    <location>
        <begin position="24"/>
        <end position="44"/>
    </location>
</feature>
<dbReference type="Pfam" id="PF13176">
    <property type="entry name" value="TPR_7"/>
    <property type="match status" value="1"/>
</dbReference>
<sequence length="401" mass="44208">MQVSPGPYGSPACSTQWARSNSRISTVFTVLIALGLGSTVYGVYEFYSMFTMWPQEVRGDLRAGIKAKNQGDFILSERYLRRAYETALSLPLETFAPSPHLKLSGIAIALASTLEDAERPEPAYEVYSDALTRLRAANAASPLSGPERLRAVAIASKLGEMAETYQLPVAEEERWLTYAVEELLRIIRDETAKATLVVEGDSESKDNTPLMLAELEMPPWVTKTDVGAPLEALGRFYAREGNVDYAVPLYLQAVSLLVPPSSSKKKSTSEERCRGAQLMNNLAELNIRGKQSDEKRAQAIAWAEQGLATIERTKAAGGSTEQLWLCEQTLAAVLFNLGSLHEMGGETDKSRELFQQSLDQAKVIKMREGVMEAQAALRRLERNSKRVGNPFYTSSQRSNTA</sequence>
<dbReference type="InterPro" id="IPR040201">
    <property type="entry name" value="Mrg3-like"/>
</dbReference>
<dbReference type="HOGENOM" id="CLU_024205_0_0_1"/>
<protein>
    <recommendedName>
        <fullName evidence="4">MalT-like TPR region domain-containing protein</fullName>
    </recommendedName>
</protein>
<organism evidence="2 3">
    <name type="scientific">Fomitopsis schrenkii</name>
    <name type="common">Brown rot fungus</name>
    <dbReference type="NCBI Taxonomy" id="2126942"/>
    <lineage>
        <taxon>Eukaryota</taxon>
        <taxon>Fungi</taxon>
        <taxon>Dikarya</taxon>
        <taxon>Basidiomycota</taxon>
        <taxon>Agaricomycotina</taxon>
        <taxon>Agaricomycetes</taxon>
        <taxon>Polyporales</taxon>
        <taxon>Fomitopsis</taxon>
    </lineage>
</organism>
<dbReference type="SUPFAM" id="SSF48452">
    <property type="entry name" value="TPR-like"/>
    <property type="match status" value="1"/>
</dbReference>
<keyword evidence="1" id="KW-0812">Transmembrane</keyword>
<proteinExistence type="predicted"/>